<dbReference type="PANTHER" id="PTHR43798">
    <property type="entry name" value="MONOACYLGLYCEROL LIPASE"/>
    <property type="match status" value="1"/>
</dbReference>
<name>A0ABX5L767_9MICC</name>
<organism evidence="2 3">
    <name type="scientific">Pseudoglutamicibacter cumminsii</name>
    <dbReference type="NCBI Taxonomy" id="156979"/>
    <lineage>
        <taxon>Bacteria</taxon>
        <taxon>Bacillati</taxon>
        <taxon>Actinomycetota</taxon>
        <taxon>Actinomycetes</taxon>
        <taxon>Micrococcales</taxon>
        <taxon>Micrococcaceae</taxon>
        <taxon>Pseudoglutamicibacter</taxon>
    </lineage>
</organism>
<keyword evidence="2" id="KW-0378">Hydrolase</keyword>
<proteinExistence type="predicted"/>
<feature type="domain" description="AB hydrolase-1" evidence="1">
    <location>
        <begin position="56"/>
        <end position="317"/>
    </location>
</feature>
<accession>A0ABX5L767</accession>
<sequence>MSKDSIAKHPYPASIPLAERPLDDDRDSLYFDLNVHGSRMRTWVYPAVKATSSTRTILAIHGFRGDHHGLRRVINAMPEHTWVVPDLPGYGVSTPFGSSPSFGNSHSFGTSHVHDDSQARHTAHGFHAVIDALIDALELGPDTVLLGHSFGSVVTSTYMAAKPGRFARLILLNPISEPPLAGRHIVLTQATRLLYDLGTRVPARWRTAVLSSPALVDGATITMTTSPDPATREYIRHQHRAYMSGFASPEVLLETYESSVQTTVLDAAADVDAPTLLIAGAGDPLGTVASQTALEALFPNAQLVMIPRVGHLIHYETPLTAAQAIREWLSGSPTAR</sequence>
<dbReference type="EMBL" id="QFWG01000001">
    <property type="protein sequence ID" value="PWI28714.1"/>
    <property type="molecule type" value="Genomic_DNA"/>
</dbReference>
<dbReference type="RefSeq" id="WP_109302978.1">
    <property type="nucleotide sequence ID" value="NZ_QFWG01000001.1"/>
</dbReference>
<dbReference type="InterPro" id="IPR050266">
    <property type="entry name" value="AB_hydrolase_sf"/>
</dbReference>
<dbReference type="InterPro" id="IPR029058">
    <property type="entry name" value="AB_hydrolase_fold"/>
</dbReference>
<dbReference type="GO" id="GO:0016787">
    <property type="term" value="F:hydrolase activity"/>
    <property type="evidence" value="ECO:0007669"/>
    <property type="project" value="UniProtKB-KW"/>
</dbReference>
<comment type="caution">
    <text evidence="2">The sequence shown here is derived from an EMBL/GenBank/DDBJ whole genome shotgun (WGS) entry which is preliminary data.</text>
</comment>
<evidence type="ECO:0000259" key="1">
    <source>
        <dbReference type="Pfam" id="PF00561"/>
    </source>
</evidence>
<reference evidence="2 3" key="1">
    <citation type="submission" date="2018-05" db="EMBL/GenBank/DDBJ databases">
        <title>Draft Genome Sequence of Arthrobacter cumminsii IME1328, Isolated from a Patient Who Suffered from Foot Ulcers in China.</title>
        <authorList>
            <person name="Li M."/>
            <person name="Jiang Z."/>
            <person name="Sun Q."/>
            <person name="Tong Y."/>
        </authorList>
    </citation>
    <scope>NUCLEOTIDE SEQUENCE [LARGE SCALE GENOMIC DNA]</scope>
    <source>
        <strain evidence="2 3">IME1328</strain>
    </source>
</reference>
<gene>
    <name evidence="2" type="ORF">CAY35_01240</name>
</gene>
<protein>
    <submittedName>
        <fullName evidence="2">Alpha/beta hydrolase</fullName>
    </submittedName>
</protein>
<dbReference type="Proteomes" id="UP000245514">
    <property type="component" value="Unassembled WGS sequence"/>
</dbReference>
<evidence type="ECO:0000313" key="2">
    <source>
        <dbReference type="EMBL" id="PWI28714.1"/>
    </source>
</evidence>
<dbReference type="Gene3D" id="3.40.50.1820">
    <property type="entry name" value="alpha/beta hydrolase"/>
    <property type="match status" value="1"/>
</dbReference>
<keyword evidence="3" id="KW-1185">Reference proteome</keyword>
<dbReference type="SUPFAM" id="SSF53474">
    <property type="entry name" value="alpha/beta-Hydrolases"/>
    <property type="match status" value="1"/>
</dbReference>
<evidence type="ECO:0000313" key="3">
    <source>
        <dbReference type="Proteomes" id="UP000245514"/>
    </source>
</evidence>
<dbReference type="Pfam" id="PF00561">
    <property type="entry name" value="Abhydrolase_1"/>
    <property type="match status" value="1"/>
</dbReference>
<dbReference type="InterPro" id="IPR000073">
    <property type="entry name" value="AB_hydrolase_1"/>
</dbReference>
<dbReference type="PANTHER" id="PTHR43798:SF33">
    <property type="entry name" value="HYDROLASE, PUTATIVE (AFU_ORTHOLOGUE AFUA_2G14860)-RELATED"/>
    <property type="match status" value="1"/>
</dbReference>